<keyword evidence="8 11" id="KW-0812">Transmembrane</keyword>
<name>A0A0C2K1T6_9VIBR</name>
<feature type="domain" description="ABC transmembrane type-1" evidence="13">
    <location>
        <begin position="13"/>
        <end position="218"/>
    </location>
</feature>
<evidence type="ECO:0000256" key="7">
    <source>
        <dbReference type="ARBA" id="ARBA00022519"/>
    </source>
</evidence>
<comment type="subcellular location">
    <subcellularLocation>
        <location evidence="2 12">Cell inner membrane</location>
        <topology evidence="2 12">Multi-pass membrane protein</topology>
    </subcellularLocation>
    <subcellularLocation>
        <location evidence="11">Cell membrane</location>
        <topology evidence="11">Multi-pass membrane protein</topology>
    </subcellularLocation>
</comment>
<evidence type="ECO:0000256" key="8">
    <source>
        <dbReference type="ARBA" id="ARBA00022692"/>
    </source>
</evidence>
<dbReference type="Gene3D" id="1.10.3720.10">
    <property type="entry name" value="MetI-like"/>
    <property type="match status" value="1"/>
</dbReference>
<gene>
    <name evidence="14" type="primary">modB</name>
    <name evidence="14" type="ORF">OJ16_13780</name>
</gene>
<dbReference type="InterPro" id="IPR011867">
    <property type="entry name" value="ModB_ABC"/>
</dbReference>
<evidence type="ECO:0000256" key="5">
    <source>
        <dbReference type="ARBA" id="ARBA00022475"/>
    </source>
</evidence>
<comment type="similarity">
    <text evidence="3 12">Belongs to the binding-protein-dependent transport system permease family. CysTW subfamily.</text>
</comment>
<evidence type="ECO:0000256" key="3">
    <source>
        <dbReference type="ARBA" id="ARBA00007069"/>
    </source>
</evidence>
<comment type="function">
    <text evidence="1 12">Part of the binding-protein-dependent transport system for molybdenum; probably responsible for the translocation of the substrate across the membrane.</text>
</comment>
<feature type="transmembrane region" description="Helical" evidence="11">
    <location>
        <begin position="51"/>
        <end position="72"/>
    </location>
</feature>
<dbReference type="RefSeq" id="WP_040991843.1">
    <property type="nucleotide sequence ID" value="NZ_JBFRUC010000010.1"/>
</dbReference>
<dbReference type="GO" id="GO:0005886">
    <property type="term" value="C:plasma membrane"/>
    <property type="evidence" value="ECO:0007669"/>
    <property type="project" value="UniProtKB-SubCell"/>
</dbReference>
<keyword evidence="7 12" id="KW-0997">Cell inner membrane</keyword>
<evidence type="ECO:0000256" key="4">
    <source>
        <dbReference type="ARBA" id="ARBA00022448"/>
    </source>
</evidence>
<dbReference type="Proteomes" id="UP000031672">
    <property type="component" value="Unassembled WGS sequence"/>
</dbReference>
<dbReference type="FunFam" id="1.10.3720.10:FF:000018">
    <property type="entry name" value="Molybdenum transport system permease"/>
    <property type="match status" value="1"/>
</dbReference>
<evidence type="ECO:0000256" key="1">
    <source>
        <dbReference type="ARBA" id="ARBA00002949"/>
    </source>
</evidence>
<evidence type="ECO:0000256" key="12">
    <source>
        <dbReference type="RuleBase" id="RU365097"/>
    </source>
</evidence>
<dbReference type="EMBL" id="JTKH01000024">
    <property type="protein sequence ID" value="KII75908.1"/>
    <property type="molecule type" value="Genomic_DNA"/>
</dbReference>
<evidence type="ECO:0000256" key="2">
    <source>
        <dbReference type="ARBA" id="ARBA00004429"/>
    </source>
</evidence>
<dbReference type="OrthoDB" id="9774448at2"/>
<dbReference type="Pfam" id="PF00528">
    <property type="entry name" value="BPD_transp_1"/>
    <property type="match status" value="1"/>
</dbReference>
<keyword evidence="6 12" id="KW-0500">Molybdenum</keyword>
<keyword evidence="15" id="KW-1185">Reference proteome</keyword>
<reference evidence="14 15" key="1">
    <citation type="submission" date="2014-11" db="EMBL/GenBank/DDBJ databases">
        <title>Draft Genome Sequence of Vibrio piscirenalis strains CECT 8603T and CECT 8604, two marine Gammaproteobacterium isolated from cultured gilthead sea bream (Sparus aurata).</title>
        <authorList>
            <person name="Arahal D.R."/>
            <person name="Rodrigo-Torres L."/>
            <person name="Lucena T."/>
            <person name="Pujalte M.J."/>
        </authorList>
    </citation>
    <scope>NUCLEOTIDE SEQUENCE [LARGE SCALE GENOMIC DNA]</scope>
    <source>
        <strain evidence="14 15">DCR 1-4-2</strain>
    </source>
</reference>
<dbReference type="NCBIfam" id="TIGR02141">
    <property type="entry name" value="modB_ABC"/>
    <property type="match status" value="1"/>
</dbReference>
<feature type="transmembrane region" description="Helical" evidence="11">
    <location>
        <begin position="20"/>
        <end position="39"/>
    </location>
</feature>
<evidence type="ECO:0000313" key="15">
    <source>
        <dbReference type="Proteomes" id="UP000031672"/>
    </source>
</evidence>
<evidence type="ECO:0000313" key="14">
    <source>
        <dbReference type="EMBL" id="KII75908.1"/>
    </source>
</evidence>
<dbReference type="CDD" id="cd06261">
    <property type="entry name" value="TM_PBP2"/>
    <property type="match status" value="1"/>
</dbReference>
<dbReference type="AlphaFoldDB" id="A0A0C2K1T6"/>
<keyword evidence="4 11" id="KW-0813">Transport</keyword>
<evidence type="ECO:0000256" key="6">
    <source>
        <dbReference type="ARBA" id="ARBA00022505"/>
    </source>
</evidence>
<protein>
    <recommendedName>
        <fullName evidence="12">Molybdenum transport system permease</fullName>
    </recommendedName>
</protein>
<evidence type="ECO:0000256" key="11">
    <source>
        <dbReference type="RuleBase" id="RU363032"/>
    </source>
</evidence>
<proteinExistence type="inferred from homology"/>
<accession>A0A0C2K1T6</accession>
<evidence type="ECO:0000259" key="13">
    <source>
        <dbReference type="PROSITE" id="PS50928"/>
    </source>
</evidence>
<keyword evidence="9 11" id="KW-1133">Transmembrane helix</keyword>
<sequence length="233" mass="25361">MADLLSDYEYQALMLSLKVSFYAILWLIPIGIGLAWLLARKQFIGKSILDSLIHLPLVLPPVVVGYLLLLLMGRQGIVGHWLYQTFGLSFTFNWKGAALACVVVALPLMVRSVRLSLENVDEKLEQAASTLGASPLKIFFTITLPLTIPGIITGVMLSFARSLGEFGATISFVSNIPGETQTIPLAMYTFIETPGAESEAMRLCVISIVIALASLLASEWLSRRCAKRLGATS</sequence>
<dbReference type="PANTHER" id="PTHR30183">
    <property type="entry name" value="MOLYBDENUM TRANSPORT SYSTEM PERMEASE PROTEIN MODB"/>
    <property type="match status" value="1"/>
</dbReference>
<keyword evidence="10 11" id="KW-0472">Membrane</keyword>
<dbReference type="SUPFAM" id="SSF161098">
    <property type="entry name" value="MetI-like"/>
    <property type="match status" value="1"/>
</dbReference>
<dbReference type="PROSITE" id="PS50928">
    <property type="entry name" value="ABC_TM1"/>
    <property type="match status" value="1"/>
</dbReference>
<dbReference type="STRING" id="1461322.OJ16_13780"/>
<dbReference type="InterPro" id="IPR000515">
    <property type="entry name" value="MetI-like"/>
</dbReference>
<comment type="caution">
    <text evidence="14">The sequence shown here is derived from an EMBL/GenBank/DDBJ whole genome shotgun (WGS) entry which is preliminary data.</text>
</comment>
<evidence type="ECO:0000256" key="10">
    <source>
        <dbReference type="ARBA" id="ARBA00023136"/>
    </source>
</evidence>
<keyword evidence="5" id="KW-1003">Cell membrane</keyword>
<dbReference type="NCBIfam" id="NF006939">
    <property type="entry name" value="PRK09421.1"/>
    <property type="match status" value="1"/>
</dbReference>
<evidence type="ECO:0000256" key="9">
    <source>
        <dbReference type="ARBA" id="ARBA00022989"/>
    </source>
</evidence>
<feature type="transmembrane region" description="Helical" evidence="11">
    <location>
        <begin position="200"/>
        <end position="221"/>
    </location>
</feature>
<accession>A0A0C2NHG8</accession>
<dbReference type="PANTHER" id="PTHR30183:SF3">
    <property type="entry name" value="MOLYBDENUM TRANSPORT SYSTEM PERMEASE PROTEIN MODB"/>
    <property type="match status" value="1"/>
</dbReference>
<dbReference type="GO" id="GO:0015098">
    <property type="term" value="F:molybdate ion transmembrane transporter activity"/>
    <property type="evidence" value="ECO:0007669"/>
    <property type="project" value="UniProtKB-UniRule"/>
</dbReference>
<feature type="transmembrane region" description="Helical" evidence="11">
    <location>
        <begin position="138"/>
        <end position="160"/>
    </location>
</feature>
<organism evidence="14 15">
    <name type="scientific">Vibrio renipiscarius</name>
    <dbReference type="NCBI Taxonomy" id="1461322"/>
    <lineage>
        <taxon>Bacteria</taxon>
        <taxon>Pseudomonadati</taxon>
        <taxon>Pseudomonadota</taxon>
        <taxon>Gammaproteobacteria</taxon>
        <taxon>Vibrionales</taxon>
        <taxon>Vibrionaceae</taxon>
        <taxon>Vibrio</taxon>
    </lineage>
</organism>
<dbReference type="InterPro" id="IPR035906">
    <property type="entry name" value="MetI-like_sf"/>
</dbReference>
<feature type="transmembrane region" description="Helical" evidence="11">
    <location>
        <begin position="92"/>
        <end position="110"/>
    </location>
</feature>